<dbReference type="SUPFAM" id="SSF51905">
    <property type="entry name" value="FAD/NAD(P)-binding domain"/>
    <property type="match status" value="1"/>
</dbReference>
<dbReference type="Pfam" id="PF01494">
    <property type="entry name" value="FAD_binding_3"/>
    <property type="match status" value="1"/>
</dbReference>
<keyword evidence="3" id="KW-0274">FAD</keyword>
<name>A0A1L5PA66_RHIET</name>
<keyword evidence="5" id="KW-0560">Oxidoreductase</keyword>
<dbReference type="InterPro" id="IPR002938">
    <property type="entry name" value="FAD-bd"/>
</dbReference>
<dbReference type="PANTHER" id="PTHR43004">
    <property type="entry name" value="TRK SYSTEM POTASSIUM UPTAKE PROTEIN"/>
    <property type="match status" value="1"/>
</dbReference>
<dbReference type="AlphaFoldDB" id="A0A1L5PA66"/>
<keyword evidence="2" id="KW-0285">Flavoprotein</keyword>
<comment type="cofactor">
    <cofactor evidence="1">
        <name>FAD</name>
        <dbReference type="ChEBI" id="CHEBI:57692"/>
    </cofactor>
</comment>
<keyword evidence="5" id="KW-0503">Monooxygenase</keyword>
<dbReference type="InterPro" id="IPR036188">
    <property type="entry name" value="FAD/NAD-bd_sf"/>
</dbReference>
<keyword evidence="5" id="KW-0614">Plasmid</keyword>
<protein>
    <submittedName>
        <fullName evidence="5">FAD-binding monooxygenase protein</fullName>
    </submittedName>
</protein>
<evidence type="ECO:0000313" key="6">
    <source>
        <dbReference type="Proteomes" id="UP000185109"/>
    </source>
</evidence>
<dbReference type="Pfam" id="PF21274">
    <property type="entry name" value="Rng_hyd_C"/>
    <property type="match status" value="1"/>
</dbReference>
<dbReference type="PRINTS" id="PR00420">
    <property type="entry name" value="RNGMNOXGNASE"/>
</dbReference>
<dbReference type="NCBIfam" id="NF004780">
    <property type="entry name" value="PRK06126.1"/>
    <property type="match status" value="1"/>
</dbReference>
<evidence type="ECO:0000313" key="5">
    <source>
        <dbReference type="EMBL" id="APO77061.1"/>
    </source>
</evidence>
<gene>
    <name evidence="5" type="ORF">AM571_PA00175</name>
</gene>
<proteinExistence type="predicted"/>
<dbReference type="InterPro" id="IPR050641">
    <property type="entry name" value="RIFMO-like"/>
</dbReference>
<accession>A0A1L5PA66</accession>
<geneLocation type="plasmid" evidence="6">
    <name>prsp8c3a</name>
</geneLocation>
<organism evidence="5 6">
    <name type="scientific">Rhizobium etli 8C-3</name>
    <dbReference type="NCBI Taxonomy" id="538025"/>
    <lineage>
        <taxon>Bacteria</taxon>
        <taxon>Pseudomonadati</taxon>
        <taxon>Pseudomonadota</taxon>
        <taxon>Alphaproteobacteria</taxon>
        <taxon>Hyphomicrobiales</taxon>
        <taxon>Rhizobiaceae</taxon>
        <taxon>Rhizobium/Agrobacterium group</taxon>
        <taxon>Rhizobium</taxon>
    </lineage>
</organism>
<dbReference type="PANTHER" id="PTHR43004:SF19">
    <property type="entry name" value="BINDING MONOOXYGENASE, PUTATIVE (JCVI)-RELATED"/>
    <property type="match status" value="1"/>
</dbReference>
<dbReference type="GO" id="GO:0071949">
    <property type="term" value="F:FAD binding"/>
    <property type="evidence" value="ECO:0007669"/>
    <property type="project" value="InterPro"/>
</dbReference>
<feature type="domain" description="FAD-binding" evidence="4">
    <location>
        <begin position="6"/>
        <end position="354"/>
    </location>
</feature>
<dbReference type="Gene3D" id="3.30.9.10">
    <property type="entry name" value="D-Amino Acid Oxidase, subunit A, domain 2"/>
    <property type="match status" value="1"/>
</dbReference>
<evidence type="ECO:0000256" key="3">
    <source>
        <dbReference type="ARBA" id="ARBA00022827"/>
    </source>
</evidence>
<dbReference type="Proteomes" id="UP000185109">
    <property type="component" value="Plasmid pRsp8C3a"/>
</dbReference>
<dbReference type="RefSeq" id="WP_074063512.1">
    <property type="nucleotide sequence ID" value="NZ_CP017242.1"/>
</dbReference>
<evidence type="ECO:0000256" key="2">
    <source>
        <dbReference type="ARBA" id="ARBA00022630"/>
    </source>
</evidence>
<evidence type="ECO:0000256" key="1">
    <source>
        <dbReference type="ARBA" id="ARBA00001974"/>
    </source>
</evidence>
<dbReference type="Gene3D" id="3.50.50.60">
    <property type="entry name" value="FAD/NAD(P)-binding domain"/>
    <property type="match status" value="1"/>
</dbReference>
<dbReference type="GO" id="GO:0016709">
    <property type="term" value="F:oxidoreductase activity, acting on paired donors, with incorporation or reduction of molecular oxygen, NAD(P)H as one donor, and incorporation of one atom of oxygen"/>
    <property type="evidence" value="ECO:0007669"/>
    <property type="project" value="UniProtKB-ARBA"/>
</dbReference>
<dbReference type="EMBL" id="CP017242">
    <property type="protein sequence ID" value="APO77061.1"/>
    <property type="molecule type" value="Genomic_DNA"/>
</dbReference>
<evidence type="ECO:0000259" key="4">
    <source>
        <dbReference type="Pfam" id="PF01494"/>
    </source>
</evidence>
<reference evidence="5 6" key="1">
    <citation type="submission" date="2016-09" db="EMBL/GenBank/DDBJ databases">
        <title>The complete genome sequences of Rhizobium gallicum, symbiovars gallicum and phaseoli, symbionts associated to common bean (Phaseolus vulgaris).</title>
        <authorList>
            <person name="Bustos P."/>
            <person name="Santamaria R.I."/>
            <person name="Perez-Carrascal O.M."/>
            <person name="Juarez S."/>
            <person name="Lozano L."/>
            <person name="Martinez-Flores I."/>
            <person name="Martinez-Romero E."/>
            <person name="Cevallos M."/>
            <person name="Romero D."/>
            <person name="Davila G."/>
            <person name="Gonzalez V."/>
        </authorList>
    </citation>
    <scope>NUCLEOTIDE SEQUENCE [LARGE SCALE GENOMIC DNA]</scope>
    <source>
        <strain evidence="5 6">8C-3</strain>
        <plasmid evidence="6">Plasmid prsp8c3a</plasmid>
    </source>
</reference>
<dbReference type="Gene3D" id="3.40.30.120">
    <property type="match status" value="1"/>
</dbReference>
<sequence>MEHLQTEVLIVGAGPCGLALATELVMRGRRVHIVEKNDRTGVQPRAKTTNVRTMSHMRRWGLAREVRERSPLSADFPRRTLFQTSLFAKPIFSFEDSFCASPTRRNEFPEHAEFIPQYVIEGILAEHVAAHPFATLKFGNELMEFAQNDNGVTATVRDASGVSRQIESRYIVGADGGRSSVRRQLGIRMQGRSDLVTFSTLILRLPGLINDPALPRALFHWIVDPEATCIIGPMDHGDLWYYARVADRETPTAELVATVERAIGRPIPLEVAMRDDWVVHSLIAERYRERHAFLAGDACHLHSPFGGHGMNLGIGDAVDLGWKLAAALEGWGGEGLLESYEVERRQMHLQVVESATKNVSHLSHRFADTLLRQTGPEADAARARAAEEIERLKAPEFRSLGLVLGNRYENSPALAQNEAALKPLDVTVYTPTAAPGHLAPHGWLDDETSLYDLFGSGFTLLVLSGHSSGIEEFLTEAKAAALPLDHVKLDRPELRNLYGADLVLVRPDQHVAWRGNSIPPSGLLISIMRGGAVNQKPLQHSA</sequence>